<proteinExistence type="predicted"/>
<name>A0AA88Y4E2_PINIB</name>
<keyword evidence="2" id="KW-1185">Reference proteome</keyword>
<comment type="caution">
    <text evidence="1">The sequence shown here is derived from an EMBL/GenBank/DDBJ whole genome shotgun (WGS) entry which is preliminary data.</text>
</comment>
<gene>
    <name evidence="1" type="ORF">FSP39_013974</name>
</gene>
<sequence length="230" mass="25302">MANFEVSLLLTGNLTRKDKTSLSLKYKCVHLLSSFIEDAVRAAGADIVLIKIALKRPIPKKMPSTRSEQKVKKVTTKVTNTITGPSRTCRRSSNKAAPTKTKMDFAFKAPPPIFKSPVETRSRRSSMFGISNSKGGIRLNIAITPQDKKFVPAREKALSPPGVATRTRRSSIYVKGGKLNSLLKESQIGENQFELASKKVLSPPGMIRRTRRSSIYVKGGKFTGLLQPEA</sequence>
<protein>
    <submittedName>
        <fullName evidence="1">Uncharacterized protein</fullName>
    </submittedName>
</protein>
<reference evidence="1" key="1">
    <citation type="submission" date="2019-08" db="EMBL/GenBank/DDBJ databases">
        <title>The improved chromosome-level genome for the pearl oyster Pinctada fucata martensii using PacBio sequencing and Hi-C.</title>
        <authorList>
            <person name="Zheng Z."/>
        </authorList>
    </citation>
    <scope>NUCLEOTIDE SEQUENCE</scope>
    <source>
        <strain evidence="1">ZZ-2019</strain>
        <tissue evidence="1">Adductor muscle</tissue>
    </source>
</reference>
<dbReference type="Proteomes" id="UP001186944">
    <property type="component" value="Unassembled WGS sequence"/>
</dbReference>
<organism evidence="1 2">
    <name type="scientific">Pinctada imbricata</name>
    <name type="common">Atlantic pearl-oyster</name>
    <name type="synonym">Pinctada martensii</name>
    <dbReference type="NCBI Taxonomy" id="66713"/>
    <lineage>
        <taxon>Eukaryota</taxon>
        <taxon>Metazoa</taxon>
        <taxon>Spiralia</taxon>
        <taxon>Lophotrochozoa</taxon>
        <taxon>Mollusca</taxon>
        <taxon>Bivalvia</taxon>
        <taxon>Autobranchia</taxon>
        <taxon>Pteriomorphia</taxon>
        <taxon>Pterioida</taxon>
        <taxon>Pterioidea</taxon>
        <taxon>Pteriidae</taxon>
        <taxon>Pinctada</taxon>
    </lineage>
</organism>
<dbReference type="AlphaFoldDB" id="A0AA88Y4E2"/>
<dbReference type="EMBL" id="VSWD01000009">
    <property type="protein sequence ID" value="KAK3093314.1"/>
    <property type="molecule type" value="Genomic_DNA"/>
</dbReference>
<evidence type="ECO:0000313" key="1">
    <source>
        <dbReference type="EMBL" id="KAK3093314.1"/>
    </source>
</evidence>
<accession>A0AA88Y4E2</accession>
<evidence type="ECO:0000313" key="2">
    <source>
        <dbReference type="Proteomes" id="UP001186944"/>
    </source>
</evidence>